<feature type="compositionally biased region" description="Low complexity" evidence="1">
    <location>
        <begin position="1159"/>
        <end position="1178"/>
    </location>
</feature>
<evidence type="ECO:0000313" key="2">
    <source>
        <dbReference type="EMBL" id="KAK2600897.1"/>
    </source>
</evidence>
<evidence type="ECO:0000256" key="1">
    <source>
        <dbReference type="SAM" id="MobiDB-lite"/>
    </source>
</evidence>
<feature type="compositionally biased region" description="Low complexity" evidence="1">
    <location>
        <begin position="264"/>
        <end position="299"/>
    </location>
</feature>
<feature type="compositionally biased region" description="Basic and acidic residues" evidence="1">
    <location>
        <begin position="251"/>
        <end position="263"/>
    </location>
</feature>
<comment type="caution">
    <text evidence="2">The sequence shown here is derived from an EMBL/GenBank/DDBJ whole genome shotgun (WGS) entry which is preliminary data.</text>
</comment>
<keyword evidence="3" id="KW-1185">Reference proteome</keyword>
<feature type="compositionally biased region" description="Basic and acidic residues" evidence="1">
    <location>
        <begin position="139"/>
        <end position="177"/>
    </location>
</feature>
<feature type="compositionally biased region" description="Polar residues" evidence="1">
    <location>
        <begin position="313"/>
        <end position="322"/>
    </location>
</feature>
<sequence length="1272" mass="140047">MPSLSFFKKRKSRDHQSNPRNSVQDDSRPDAAEAQPGPNARELNLAQTAGEPSVAGTGASGHSSGTGALIASPKSPKNVPGEDEKTSARLARRSSTKELIRGFLGHSSRGSRKDLETGRSSPSWTPSRSAASTPLPEYHPPRSEPEHEHEHEHDPEPGLEHKLGHGLEHEREPDPEPKPLSAIGAAAAAAAASASATAAETPAQPSPKLRKNPSQRPRPVSAIVATPDTGGSLPSRWKSQRLKRLQSLAFRSREKKDKDKNKTETPQVTVTPATATSTSPSQHSATASGSFSPGSPRSPVNSDKPLPSPPPEHQSTPGTTAFSPPLKLNRIMATLSDQDIEKLFSGAPQFFARAEGHYTGAPHPSVAFPWDEALTIRDLTDHTQIDDAAWGCITAWPHITRDVDKGPSASTSKKVAAKRRAHFFPRCRERPNMLSMQGLEKGTMGYQAALELGVSDSLKEEQWGFGSLGAKDKVIIESRQSALTSKDGLRRMDETTVLDHLMKNAQRYQEQHQKDKATCHELFQELFTHILHLPNRSLTDPYSLPVQIMALLKVLAAPNVWIDFSHVEWRIRLGQILWGTPDDDDEDSVSDGASITDAEDAKGLHEERYWLLLQILLACELLVRLDAITEGDELPEDVRRSDVYRFERDANTSVKWSLHLARAWLENIEITKTKPSGEQEPPKGWLANLTHKMTLTSDRPHSKHHDAHKQHKEQSIYVMKGKYWERQVRGLTHFARRLKWPELERQASLISDNCRAVTEGTPLNTPLQTPLSTRTNKTTSSYFTAANNDGSLERKASRRQKVGAALHPAGWLSKSYVSGLMLPGEGLYHFIMSTLIENDVTAMTRLGPMANLCGGFMYQGKSFWSTACVVGRVLAAGKGAVECMGWISSDVTPLGLGDGWVDVDIEDIPESTEDVKRTGKQARLWGKLAIERESSVLGEGSEQDSILPADFIIPFENNYKSPPPTISVELRSLILSEPLDSVQTTPTLEIATPFSDWTTPLEMKTYTPTITFNVTNWEEDDDIMVTVPVAKDVYFVTAHPCVPSQHVRILKSPSSPTIQQFDLSGPFAPGNGKQSGHAKIKCHPLHKYYTYTAIHLSDLLNKPNWTLEQLLTDASSNFAPSIAPSSSTDKPPRVLVIDAMTNFLPQPEAHEIPLSPAISRASTNQSSSSRHSSLSSASGRGGPDMDISGMSPDRDGKNKERDRENNGKGTTEQKMHSETRRRQFGSDMEILVRALCAERGWNALISRRRRGCLACAIREAGALGWKVVIRVD</sequence>
<feature type="region of interest" description="Disordered" evidence="1">
    <location>
        <begin position="1"/>
        <end position="325"/>
    </location>
</feature>
<feature type="region of interest" description="Disordered" evidence="1">
    <location>
        <begin position="1159"/>
        <end position="1222"/>
    </location>
</feature>
<gene>
    <name evidence="2" type="ORF">N8I77_010398</name>
</gene>
<protein>
    <submittedName>
        <fullName evidence="2">Uncharacterized protein</fullName>
    </submittedName>
</protein>
<accession>A0AAD9VZC1</accession>
<feature type="compositionally biased region" description="Low complexity" evidence="1">
    <location>
        <begin position="55"/>
        <end position="68"/>
    </location>
</feature>
<dbReference type="PANTHER" id="PTHR42345:SF2">
    <property type="entry name" value="HELICASE-LIKE PROTEIN"/>
    <property type="match status" value="1"/>
</dbReference>
<name>A0AAD9VZC1_PHOAM</name>
<proteinExistence type="predicted"/>
<feature type="compositionally biased region" description="Low complexity" evidence="1">
    <location>
        <begin position="181"/>
        <end position="199"/>
    </location>
</feature>
<dbReference type="Proteomes" id="UP001265746">
    <property type="component" value="Unassembled WGS sequence"/>
</dbReference>
<dbReference type="EMBL" id="JAUJFL010000006">
    <property type="protein sequence ID" value="KAK2600897.1"/>
    <property type="molecule type" value="Genomic_DNA"/>
</dbReference>
<reference evidence="2" key="1">
    <citation type="submission" date="2023-06" db="EMBL/GenBank/DDBJ databases">
        <authorList>
            <person name="Noh H."/>
        </authorList>
    </citation>
    <scope>NUCLEOTIDE SEQUENCE</scope>
    <source>
        <strain evidence="2">DUCC20226</strain>
    </source>
</reference>
<dbReference type="PANTHER" id="PTHR42345">
    <property type="entry name" value="TPR_REGION DOMAIN-CONTAINING PROTEIN"/>
    <property type="match status" value="1"/>
</dbReference>
<feature type="compositionally biased region" description="Polar residues" evidence="1">
    <location>
        <begin position="118"/>
        <end position="132"/>
    </location>
</feature>
<feature type="compositionally biased region" description="Basic and acidic residues" evidence="1">
    <location>
        <begin position="1192"/>
        <end position="1221"/>
    </location>
</feature>
<organism evidence="2 3">
    <name type="scientific">Phomopsis amygdali</name>
    <name type="common">Fusicoccum amygdali</name>
    <dbReference type="NCBI Taxonomy" id="1214568"/>
    <lineage>
        <taxon>Eukaryota</taxon>
        <taxon>Fungi</taxon>
        <taxon>Dikarya</taxon>
        <taxon>Ascomycota</taxon>
        <taxon>Pezizomycotina</taxon>
        <taxon>Sordariomycetes</taxon>
        <taxon>Sordariomycetidae</taxon>
        <taxon>Diaporthales</taxon>
        <taxon>Diaporthaceae</taxon>
        <taxon>Diaporthe</taxon>
    </lineage>
</organism>
<dbReference type="AlphaFoldDB" id="A0AAD9VZC1"/>
<evidence type="ECO:0000313" key="3">
    <source>
        <dbReference type="Proteomes" id="UP001265746"/>
    </source>
</evidence>